<feature type="chain" id="PRO_5025592341" description="Lipoprotein" evidence="1">
    <location>
        <begin position="24"/>
        <end position="153"/>
    </location>
</feature>
<dbReference type="PROSITE" id="PS51257">
    <property type="entry name" value="PROKAR_LIPOPROTEIN"/>
    <property type="match status" value="1"/>
</dbReference>
<dbReference type="Proteomes" id="UP000309061">
    <property type="component" value="Chromosome"/>
</dbReference>
<evidence type="ECO:0000313" key="3">
    <source>
        <dbReference type="Proteomes" id="UP000309061"/>
    </source>
</evidence>
<proteinExistence type="predicted"/>
<gene>
    <name evidence="2" type="ORF">H2LOC_007270</name>
</gene>
<dbReference type="KEGG" id="mhey:H2LOC_007270"/>
<protein>
    <recommendedName>
        <fullName evidence="4">Lipoprotein</fullName>
    </recommendedName>
</protein>
<keyword evidence="3" id="KW-1185">Reference proteome</keyword>
<organism evidence="2 3">
    <name type="scientific">Methylocystis heyeri</name>
    <dbReference type="NCBI Taxonomy" id="391905"/>
    <lineage>
        <taxon>Bacteria</taxon>
        <taxon>Pseudomonadati</taxon>
        <taxon>Pseudomonadota</taxon>
        <taxon>Alphaproteobacteria</taxon>
        <taxon>Hyphomicrobiales</taxon>
        <taxon>Methylocystaceae</taxon>
        <taxon>Methylocystis</taxon>
    </lineage>
</organism>
<evidence type="ECO:0000313" key="2">
    <source>
        <dbReference type="EMBL" id="QGM45513.1"/>
    </source>
</evidence>
<accession>A0A6B8KGB3</accession>
<name>A0A6B8KGB3_9HYPH</name>
<feature type="signal peptide" evidence="1">
    <location>
        <begin position="1"/>
        <end position="23"/>
    </location>
</feature>
<sequence length="153" mass="16099">MRRWFFKPLLIGAAASLVSCAGALQPFSPAMVDCRGGVDCDRKWSRAARWVAINAFYPIETRTDSLIKTSGPWGKSAGVAASVIKTPAPDGSAWIVASFECAGVAGCAPTPEHLSRTFVAYVSGASSLAADIPRPDLHARAPAPLGDPLLIFQ</sequence>
<evidence type="ECO:0008006" key="4">
    <source>
        <dbReference type="Google" id="ProtNLM"/>
    </source>
</evidence>
<reference evidence="2 3" key="1">
    <citation type="submission" date="2019-11" db="EMBL/GenBank/DDBJ databases">
        <title>The genome sequence of Methylocystis heyeri.</title>
        <authorList>
            <person name="Oshkin I.Y."/>
            <person name="Miroshnikov K."/>
            <person name="Dedysh S.N."/>
        </authorList>
    </citation>
    <scope>NUCLEOTIDE SEQUENCE [LARGE SCALE GENOMIC DNA]</scope>
    <source>
        <strain evidence="2 3">H2</strain>
    </source>
</reference>
<dbReference type="EMBL" id="CP046052">
    <property type="protein sequence ID" value="QGM45513.1"/>
    <property type="molecule type" value="Genomic_DNA"/>
</dbReference>
<keyword evidence="1" id="KW-0732">Signal</keyword>
<evidence type="ECO:0000256" key="1">
    <source>
        <dbReference type="SAM" id="SignalP"/>
    </source>
</evidence>
<dbReference type="OrthoDB" id="9108475at2"/>
<dbReference type="AlphaFoldDB" id="A0A6B8KGB3"/>
<dbReference type="RefSeq" id="WP_136495793.1">
    <property type="nucleotide sequence ID" value="NZ_CP046052.1"/>
</dbReference>